<keyword evidence="3 5" id="KW-0378">Hydrolase</keyword>
<accession>A0A6A6ZDE3</accession>
<dbReference type="CDD" id="cd16147">
    <property type="entry name" value="G6S"/>
    <property type="match status" value="1"/>
</dbReference>
<dbReference type="Pfam" id="PF00884">
    <property type="entry name" value="Sulfatase"/>
    <property type="match status" value="1"/>
</dbReference>
<keyword evidence="2" id="KW-0732">Signal</keyword>
<evidence type="ECO:0000256" key="5">
    <source>
        <dbReference type="PIRNR" id="PIRNR000972"/>
    </source>
</evidence>
<evidence type="ECO:0000313" key="8">
    <source>
        <dbReference type="EMBL" id="KAF2819141.1"/>
    </source>
</evidence>
<dbReference type="OrthoDB" id="96314at2759"/>
<dbReference type="GO" id="GO:0005539">
    <property type="term" value="F:glycosaminoglycan binding"/>
    <property type="evidence" value="ECO:0007669"/>
    <property type="project" value="TreeGrafter"/>
</dbReference>
<reference evidence="8" key="1">
    <citation type="journal article" date="2020" name="Stud. Mycol.">
        <title>101 Dothideomycetes genomes: a test case for predicting lifestyles and emergence of pathogens.</title>
        <authorList>
            <person name="Haridas S."/>
            <person name="Albert R."/>
            <person name="Binder M."/>
            <person name="Bloem J."/>
            <person name="Labutti K."/>
            <person name="Salamov A."/>
            <person name="Andreopoulos B."/>
            <person name="Baker S."/>
            <person name="Barry K."/>
            <person name="Bills G."/>
            <person name="Bluhm B."/>
            <person name="Cannon C."/>
            <person name="Castanera R."/>
            <person name="Culley D."/>
            <person name="Daum C."/>
            <person name="Ezra D."/>
            <person name="Gonzalez J."/>
            <person name="Henrissat B."/>
            <person name="Kuo A."/>
            <person name="Liang C."/>
            <person name="Lipzen A."/>
            <person name="Lutzoni F."/>
            <person name="Magnuson J."/>
            <person name="Mondo S."/>
            <person name="Nolan M."/>
            <person name="Ohm R."/>
            <person name="Pangilinan J."/>
            <person name="Park H.-J."/>
            <person name="Ramirez L."/>
            <person name="Alfaro M."/>
            <person name="Sun H."/>
            <person name="Tritt A."/>
            <person name="Yoshinaga Y."/>
            <person name="Zwiers L.-H."/>
            <person name="Turgeon B."/>
            <person name="Goodwin S."/>
            <person name="Spatafora J."/>
            <person name="Crous P."/>
            <person name="Grigoriev I."/>
        </authorList>
    </citation>
    <scope>NUCLEOTIDE SEQUENCE</scope>
    <source>
        <strain evidence="8">CBS 113818</strain>
    </source>
</reference>
<comment type="PTM">
    <text evidence="6">The conversion to 3-oxoalanine (also known as C-formylglycine, FGly), of a serine or cysteine residue in prokaryotes and of a cysteine residue in eukaryotes, is critical for catalytic activity.</text>
</comment>
<proteinExistence type="inferred from homology"/>
<evidence type="ECO:0000256" key="2">
    <source>
        <dbReference type="ARBA" id="ARBA00022729"/>
    </source>
</evidence>
<dbReference type="GO" id="GO:0018958">
    <property type="term" value="P:phenol-containing compound metabolic process"/>
    <property type="evidence" value="ECO:0007669"/>
    <property type="project" value="InterPro"/>
</dbReference>
<organism evidence="8 9">
    <name type="scientific">Ophiobolus disseminans</name>
    <dbReference type="NCBI Taxonomy" id="1469910"/>
    <lineage>
        <taxon>Eukaryota</taxon>
        <taxon>Fungi</taxon>
        <taxon>Dikarya</taxon>
        <taxon>Ascomycota</taxon>
        <taxon>Pezizomycotina</taxon>
        <taxon>Dothideomycetes</taxon>
        <taxon>Pleosporomycetidae</taxon>
        <taxon>Pleosporales</taxon>
        <taxon>Pleosporineae</taxon>
        <taxon>Phaeosphaeriaceae</taxon>
        <taxon>Ophiobolus</taxon>
    </lineage>
</organism>
<dbReference type="InterPro" id="IPR017850">
    <property type="entry name" value="Alkaline_phosphatase_core_sf"/>
</dbReference>
<dbReference type="EC" id="3.1.6.1" evidence="5"/>
<evidence type="ECO:0000259" key="7">
    <source>
        <dbReference type="Pfam" id="PF00884"/>
    </source>
</evidence>
<evidence type="ECO:0000256" key="3">
    <source>
        <dbReference type="ARBA" id="ARBA00022801"/>
    </source>
</evidence>
<dbReference type="Proteomes" id="UP000799424">
    <property type="component" value="Unassembled WGS sequence"/>
</dbReference>
<dbReference type="GO" id="GO:0008449">
    <property type="term" value="F:N-acetylglucosamine-6-sulfatase activity"/>
    <property type="evidence" value="ECO:0007669"/>
    <property type="project" value="TreeGrafter"/>
</dbReference>
<dbReference type="PROSITE" id="PS00523">
    <property type="entry name" value="SULFATASE_1"/>
    <property type="match status" value="1"/>
</dbReference>
<comment type="catalytic activity">
    <reaction evidence="5">
        <text>an aryl sulfate + H2O = a phenol + sulfate + H(+)</text>
        <dbReference type="Rhea" id="RHEA:17261"/>
        <dbReference type="ChEBI" id="CHEBI:15377"/>
        <dbReference type="ChEBI" id="CHEBI:15378"/>
        <dbReference type="ChEBI" id="CHEBI:16189"/>
        <dbReference type="ChEBI" id="CHEBI:33853"/>
        <dbReference type="ChEBI" id="CHEBI:140317"/>
        <dbReference type="EC" id="3.1.6.1"/>
    </reaction>
</comment>
<comment type="similarity">
    <text evidence="1 5">Belongs to the sulfatase family.</text>
</comment>
<keyword evidence="9" id="KW-1185">Reference proteome</keyword>
<feature type="modified residue" description="3-oxoalanine (Cys)" evidence="6">
    <location>
        <position position="82"/>
    </location>
</feature>
<feature type="domain" description="Sulfatase N-terminal" evidence="7">
    <location>
        <begin position="38"/>
        <end position="389"/>
    </location>
</feature>
<evidence type="ECO:0000313" key="9">
    <source>
        <dbReference type="Proteomes" id="UP000799424"/>
    </source>
</evidence>
<dbReference type="InterPro" id="IPR012083">
    <property type="entry name" value="Arylsulfatase"/>
</dbReference>
<evidence type="ECO:0000256" key="4">
    <source>
        <dbReference type="ARBA" id="ARBA00023180"/>
    </source>
</evidence>
<dbReference type="GO" id="GO:0004065">
    <property type="term" value="F:arylsulfatase activity"/>
    <property type="evidence" value="ECO:0007669"/>
    <property type="project" value="UniProtKB-UniRule"/>
</dbReference>
<evidence type="ECO:0000256" key="6">
    <source>
        <dbReference type="PIRSR" id="PIRSR000972-50"/>
    </source>
</evidence>
<dbReference type="PIRSF" id="PIRSF000972">
    <property type="entry name" value="Arylsulf_plant"/>
    <property type="match status" value="1"/>
</dbReference>
<keyword evidence="4" id="KW-0325">Glycoprotein</keyword>
<dbReference type="InterPro" id="IPR000917">
    <property type="entry name" value="Sulfatase_N"/>
</dbReference>
<name>A0A6A6ZDE3_9PLEO</name>
<dbReference type="EMBL" id="MU006246">
    <property type="protein sequence ID" value="KAF2819141.1"/>
    <property type="molecule type" value="Genomic_DNA"/>
</dbReference>
<sequence length="588" mass="67482">MIWTSLYYWGFCLFGQQTPFLNPQLQVPNSVPKPTVRPNVVFILTDDQDLRMDSLDFMPNLQKHLVEQGTFYRRHYCTVALCCPSRVSLWTGKTAHNTNVTDVNPPYGGYPKFVSQGLNDNFLPIWLQEAGYSTYYTGKLFNAHTVDNYHSPHVNGFNGSDFLLDPFTYQYLNSTYQRNREPPVHHEGEHTLEVLAKKAYGFLDDAVEADNPFFLTVAPVAPHSNVKFDVAQGPIDDLIAEFSPPIPLERHAHLFQDAKVPRTANFNPAGPSGVNWIKTLARQSQENVDYNDHFYRNRLRALQGVDELIEGIVERLQKHDVLDNTYIVYSTDNGYHIGQHRLQPGKECGFEEDINIPLVIRGPGVPKNVTTGIVTTHTDLAPTFLRLIGAPTRADFDGKNIPTSEGELANASVKRHEHVNVEYWGFALGEGKDWDRARIHHNNTYKALRVISETYNLYYSVWCNNEHELYDLQTDPSQLQNLFAERHSQTLLGFPVSKVTARLDALLFVLKSCKGRTCVEPWHALHPDRNVENLRHALSSRFDRFYELQQKKIEYNRCEDGYIVDAEGPQFEKDGLVYRYNSRWSDWV</sequence>
<dbReference type="FunFam" id="3.40.720.10:FF:000051">
    <property type="entry name" value="Arylsulfatase"/>
    <property type="match status" value="1"/>
</dbReference>
<dbReference type="InterPro" id="IPR024607">
    <property type="entry name" value="Sulfatase_CS"/>
</dbReference>
<dbReference type="PANTHER" id="PTHR43108:SF8">
    <property type="entry name" value="SD21168P"/>
    <property type="match status" value="1"/>
</dbReference>
<gene>
    <name evidence="8" type="ORF">CC86DRAFT_375311</name>
</gene>
<dbReference type="SUPFAM" id="SSF53649">
    <property type="entry name" value="Alkaline phosphatase-like"/>
    <property type="match status" value="1"/>
</dbReference>
<evidence type="ECO:0000256" key="1">
    <source>
        <dbReference type="ARBA" id="ARBA00008779"/>
    </source>
</evidence>
<dbReference type="Gene3D" id="3.40.720.10">
    <property type="entry name" value="Alkaline Phosphatase, subunit A"/>
    <property type="match status" value="1"/>
</dbReference>
<protein>
    <recommendedName>
        <fullName evidence="5">Arylsulfatase</fullName>
        <shortName evidence="5">AS</shortName>
        <ecNumber evidence="5">3.1.6.1</ecNumber>
    </recommendedName>
    <alternativeName>
        <fullName evidence="5">Aryl-sulfate sulphohydrolase</fullName>
    </alternativeName>
</protein>
<dbReference type="PANTHER" id="PTHR43108">
    <property type="entry name" value="N-ACETYLGLUCOSAMINE-6-SULFATASE FAMILY MEMBER"/>
    <property type="match status" value="1"/>
</dbReference>
<dbReference type="AlphaFoldDB" id="A0A6A6ZDE3"/>